<dbReference type="AlphaFoldDB" id="A0A939P7C1"/>
<dbReference type="Proteomes" id="UP000669179">
    <property type="component" value="Unassembled WGS sequence"/>
</dbReference>
<gene>
    <name evidence="2" type="ORF">J4573_04905</name>
</gene>
<feature type="transmembrane region" description="Helical" evidence="1">
    <location>
        <begin position="61"/>
        <end position="81"/>
    </location>
</feature>
<accession>A0A939P7C1</accession>
<feature type="transmembrane region" description="Helical" evidence="1">
    <location>
        <begin position="87"/>
        <end position="107"/>
    </location>
</feature>
<sequence>MNRFQLGLVLCTVSALFNVDGVISLFESDGPPAGVGIASALLGLATIAGVLLAMSGRFSGVPLMVATRILSAVALGIPAYFIGAPGWVYFTVTAGMVLGLTGAFLAWSARSELATA</sequence>
<proteinExistence type="predicted"/>
<protein>
    <submittedName>
        <fullName evidence="2">Uncharacterized protein</fullName>
    </submittedName>
</protein>
<evidence type="ECO:0000313" key="3">
    <source>
        <dbReference type="Proteomes" id="UP000669179"/>
    </source>
</evidence>
<evidence type="ECO:0000256" key="1">
    <source>
        <dbReference type="SAM" id="Phobius"/>
    </source>
</evidence>
<organism evidence="2 3">
    <name type="scientific">Actinomadura barringtoniae</name>
    <dbReference type="NCBI Taxonomy" id="1427535"/>
    <lineage>
        <taxon>Bacteria</taxon>
        <taxon>Bacillati</taxon>
        <taxon>Actinomycetota</taxon>
        <taxon>Actinomycetes</taxon>
        <taxon>Streptosporangiales</taxon>
        <taxon>Thermomonosporaceae</taxon>
        <taxon>Actinomadura</taxon>
    </lineage>
</organism>
<keyword evidence="1" id="KW-1133">Transmembrane helix</keyword>
<name>A0A939P7C1_9ACTN</name>
<reference evidence="2" key="1">
    <citation type="submission" date="2021-03" db="EMBL/GenBank/DDBJ databases">
        <authorList>
            <person name="Kanchanasin P."/>
            <person name="Saeng-In P."/>
            <person name="Phongsopitanun W."/>
            <person name="Yuki M."/>
            <person name="Kudo T."/>
            <person name="Ohkuma M."/>
            <person name="Tanasupawat S."/>
        </authorList>
    </citation>
    <scope>NUCLEOTIDE SEQUENCE</scope>
    <source>
        <strain evidence="2">GKU 128</strain>
    </source>
</reference>
<dbReference type="EMBL" id="JAGEOJ010000002">
    <property type="protein sequence ID" value="MBO2446417.1"/>
    <property type="molecule type" value="Genomic_DNA"/>
</dbReference>
<dbReference type="RefSeq" id="WP_208254024.1">
    <property type="nucleotide sequence ID" value="NZ_JAGEOJ010000002.1"/>
</dbReference>
<keyword evidence="1" id="KW-0812">Transmembrane</keyword>
<comment type="caution">
    <text evidence="2">The sequence shown here is derived from an EMBL/GenBank/DDBJ whole genome shotgun (WGS) entry which is preliminary data.</text>
</comment>
<feature type="transmembrane region" description="Helical" evidence="1">
    <location>
        <begin position="31"/>
        <end position="54"/>
    </location>
</feature>
<evidence type="ECO:0000313" key="2">
    <source>
        <dbReference type="EMBL" id="MBO2446417.1"/>
    </source>
</evidence>
<keyword evidence="1" id="KW-0472">Membrane</keyword>
<keyword evidence="3" id="KW-1185">Reference proteome</keyword>